<feature type="region of interest" description="Disordered" evidence="1">
    <location>
        <begin position="1"/>
        <end position="23"/>
    </location>
</feature>
<gene>
    <name evidence="2" type="ORF">IAR55_004771</name>
</gene>
<dbReference type="KEGG" id="kne:92182029"/>
<accession>A0AAW0YMU7</accession>
<keyword evidence="3" id="KW-1185">Reference proteome</keyword>
<feature type="region of interest" description="Disordered" evidence="1">
    <location>
        <begin position="67"/>
        <end position="94"/>
    </location>
</feature>
<evidence type="ECO:0000313" key="2">
    <source>
        <dbReference type="EMBL" id="KAK8849439.1"/>
    </source>
</evidence>
<name>A0AAW0YMU7_9TREE</name>
<feature type="compositionally biased region" description="Basic and acidic residues" evidence="1">
    <location>
        <begin position="1"/>
        <end position="12"/>
    </location>
</feature>
<evidence type="ECO:0008006" key="4">
    <source>
        <dbReference type="Google" id="ProtNLM"/>
    </source>
</evidence>
<organism evidence="2 3">
    <name type="scientific">Kwoniella newhampshirensis</name>
    <dbReference type="NCBI Taxonomy" id="1651941"/>
    <lineage>
        <taxon>Eukaryota</taxon>
        <taxon>Fungi</taxon>
        <taxon>Dikarya</taxon>
        <taxon>Basidiomycota</taxon>
        <taxon>Agaricomycotina</taxon>
        <taxon>Tremellomycetes</taxon>
        <taxon>Tremellales</taxon>
        <taxon>Cryptococcaceae</taxon>
        <taxon>Kwoniella</taxon>
    </lineage>
</organism>
<protein>
    <recommendedName>
        <fullName evidence="4">Rrn9 domain-containing protein</fullName>
    </recommendedName>
</protein>
<dbReference type="RefSeq" id="XP_066801327.1">
    <property type="nucleotide sequence ID" value="XM_066947868.1"/>
</dbReference>
<reference evidence="2 3" key="1">
    <citation type="journal article" date="2024" name="bioRxiv">
        <title>Comparative genomics of Cryptococcus and Kwoniella reveals pathogenesis evolution and contrasting karyotype dynamics via intercentromeric recombination or chromosome fusion.</title>
        <authorList>
            <person name="Coelho M.A."/>
            <person name="David-Palma M."/>
            <person name="Shea T."/>
            <person name="Bowers K."/>
            <person name="McGinley-Smith S."/>
            <person name="Mohammad A.W."/>
            <person name="Gnirke A."/>
            <person name="Yurkov A.M."/>
            <person name="Nowrousian M."/>
            <person name="Sun S."/>
            <person name="Cuomo C.A."/>
            <person name="Heitman J."/>
        </authorList>
    </citation>
    <scope>NUCLEOTIDE SEQUENCE [LARGE SCALE GENOMIC DNA]</scope>
    <source>
        <strain evidence="2 3">CBS 13917</strain>
    </source>
</reference>
<proteinExistence type="predicted"/>
<dbReference type="AlphaFoldDB" id="A0AAW0YMU7"/>
<dbReference type="Proteomes" id="UP001388673">
    <property type="component" value="Unassembled WGS sequence"/>
</dbReference>
<sequence length="137" mass="15422">MDQKHPLHDVRETLPPPLEELSSGCFEGNAERCETSRRSAGSRLPQDTVESIMVDLLSEWCPEWKMRREERESKTGTSSTGEWSQWAEPQERLTPEDWRHLGARLSMASVMQGALENDPEPGEKATAVMPQANQSGT</sequence>
<dbReference type="GeneID" id="92182029"/>
<comment type="caution">
    <text evidence="2">The sequence shown here is derived from an EMBL/GenBank/DDBJ whole genome shotgun (WGS) entry which is preliminary data.</text>
</comment>
<feature type="region of interest" description="Disordered" evidence="1">
    <location>
        <begin position="112"/>
        <end position="137"/>
    </location>
</feature>
<evidence type="ECO:0000256" key="1">
    <source>
        <dbReference type="SAM" id="MobiDB-lite"/>
    </source>
</evidence>
<dbReference type="EMBL" id="JBCAWK010000009">
    <property type="protein sequence ID" value="KAK8849439.1"/>
    <property type="molecule type" value="Genomic_DNA"/>
</dbReference>
<evidence type="ECO:0000313" key="3">
    <source>
        <dbReference type="Proteomes" id="UP001388673"/>
    </source>
</evidence>